<dbReference type="PROSITE" id="PS50835">
    <property type="entry name" value="IG_LIKE"/>
    <property type="match status" value="2"/>
</dbReference>
<feature type="chain" id="PRO_5040199439" description="receptor protein-tyrosine kinase" evidence="27">
    <location>
        <begin position="28"/>
        <end position="922"/>
    </location>
</feature>
<evidence type="ECO:0000256" key="26">
    <source>
        <dbReference type="SAM" id="Phobius"/>
    </source>
</evidence>
<feature type="active site" description="Proton acceptor" evidence="20">
    <location>
        <position position="817"/>
    </location>
</feature>
<dbReference type="InterPro" id="IPR003599">
    <property type="entry name" value="Ig_sub"/>
</dbReference>
<evidence type="ECO:0000256" key="3">
    <source>
        <dbReference type="ARBA" id="ARBA00022473"/>
    </source>
</evidence>
<dbReference type="SMART" id="SM00409">
    <property type="entry name" value="IG"/>
    <property type="match status" value="4"/>
</dbReference>
<dbReference type="GO" id="GO:0046872">
    <property type="term" value="F:metal ion binding"/>
    <property type="evidence" value="ECO:0007669"/>
    <property type="project" value="UniProtKB-KW"/>
</dbReference>
<evidence type="ECO:0000256" key="17">
    <source>
        <dbReference type="ARBA" id="ARBA00023180"/>
    </source>
</evidence>
<evidence type="ECO:0000256" key="16">
    <source>
        <dbReference type="ARBA" id="ARBA00023170"/>
    </source>
</evidence>
<keyword evidence="3" id="KW-0217">Developmental protein</keyword>
<dbReference type="PANTHER" id="PTHR24416:SF53">
    <property type="entry name" value="PLATELET-DERIVED GROWTH FACTOR RECEPTOR BETA"/>
    <property type="match status" value="1"/>
</dbReference>
<dbReference type="Pfam" id="PF25305">
    <property type="entry name" value="Ig_PDGFR_d4"/>
    <property type="match status" value="1"/>
</dbReference>
<name>A0A9Q1EZL1_SYNKA</name>
<keyword evidence="22" id="KW-0460">Magnesium</keyword>
<dbReference type="FunFam" id="1.10.510.10:FF:001512">
    <property type="entry name" value="Receptor tyrosine-protein kinase erbB-2"/>
    <property type="match status" value="1"/>
</dbReference>
<sequence>MKKGKKIGINLVAFLTALLWHWPETQGLEISPSATEVVLTTNSSISIMCSGWSEVQWRNRSELDVSGVHVQNGMTSSVLTLENVTWEHTGIYICEESASEEALEVSVFVPDEDVWFIPYEHKVVMKVGNEGTIPCTVTDPRINVTLYERASDTALEGTYHPGKGFTAALKDSTYICRGVLDGEKRESQAFHVYSLVVPDMIDAFINASKTVLKQGEPLAINCTVRGADIVFFNWDYPQKKEGKQIELLTDFFPGWEKSLRSCLVIPNATLGDSGQYVCHVQDSLQGQSATDSISITVLERGFVEVSSTFGGNVSVQLHESIELQVEIKAYPRPQVHWMKDNATLDGDTVSVETRQLQDSRYLSTLTLVRVKRQQRGLYTIQVFNDDDVKELMFDLEVKVPPVILELSDHQLAGKRHAVTCIAEGVSAPAILWYSCDNMQKCSNKSAVWHPLVDTPENISILANVSYIESRDIHQVRSVVTFQRLQGTITVRCDARNERGRRAWDIKLVSNALFSQVAVLATVLSLVVLAVIFIIILIAVWRKKPRYEVRWKVIESVGSNGHEYVYVDPMHLPYDSAWEVPRDSLILGRTLGSGAFGRVVEATAYGLGHSQASTKVAVKMLKSTASRSETQALMSELKIMSHLGPHLNIVNLLGACTKPGPIYLITEFCRYGDLVDYLHRNKHTFLQYHVDKNRRDADISPSSGNSANCATDGQGQSDASLGSECDGGYMDMRQEDSMEYVAMQELTPNIRYADLEPSVYETPYQQANPHTQADSERADAALVISDSPILSYSDLVGFSYQVAKGMDFLASKNCIHRDLAARNVLIYEGKLVKICDFGLARDIMNDSNYISKGSTFLPLKWMAPESIFHNLYTTLSDVWSYGILLWEIFTLGGTPYPDIPMNELFYSALKRSYRMAKPPPCCS</sequence>
<accession>A0A9Q1EZL1</accession>
<evidence type="ECO:0000256" key="6">
    <source>
        <dbReference type="ARBA" id="ARBA00022679"/>
    </source>
</evidence>
<dbReference type="PROSITE" id="PS50011">
    <property type="entry name" value="PROTEIN_KINASE_DOM"/>
    <property type="match status" value="1"/>
</dbReference>
<evidence type="ECO:0000256" key="5">
    <source>
        <dbReference type="ARBA" id="ARBA00022553"/>
    </source>
</evidence>
<keyword evidence="17" id="KW-0325">Glycoprotein</keyword>
<evidence type="ECO:0000256" key="21">
    <source>
        <dbReference type="PIRSR" id="PIRSR000615-2"/>
    </source>
</evidence>
<reference evidence="30" key="1">
    <citation type="journal article" date="2023" name="Science">
        <title>Genome structures resolve the early diversification of teleost fishes.</title>
        <authorList>
            <person name="Parey E."/>
            <person name="Louis A."/>
            <person name="Montfort J."/>
            <person name="Bouchez O."/>
            <person name="Roques C."/>
            <person name="Iampietro C."/>
            <person name="Lluch J."/>
            <person name="Castinel A."/>
            <person name="Donnadieu C."/>
            <person name="Desvignes T."/>
            <person name="Floi Bucao C."/>
            <person name="Jouanno E."/>
            <person name="Wen M."/>
            <person name="Mejri S."/>
            <person name="Dirks R."/>
            <person name="Jansen H."/>
            <person name="Henkel C."/>
            <person name="Chen W.J."/>
            <person name="Zahm M."/>
            <person name="Cabau C."/>
            <person name="Klopp C."/>
            <person name="Thompson A.W."/>
            <person name="Robinson-Rechavi M."/>
            <person name="Braasch I."/>
            <person name="Lecointre G."/>
            <person name="Bobe J."/>
            <person name="Postlethwait J.H."/>
            <person name="Berthelot C."/>
            <person name="Roest Crollius H."/>
            <person name="Guiguen Y."/>
        </authorList>
    </citation>
    <scope>NUCLEOTIDE SEQUENCE</scope>
    <source>
        <strain evidence="30">WJC10195</strain>
    </source>
</reference>
<organism evidence="30 31">
    <name type="scientific">Synaphobranchus kaupii</name>
    <name type="common">Kaup's arrowtooth eel</name>
    <dbReference type="NCBI Taxonomy" id="118154"/>
    <lineage>
        <taxon>Eukaryota</taxon>
        <taxon>Metazoa</taxon>
        <taxon>Chordata</taxon>
        <taxon>Craniata</taxon>
        <taxon>Vertebrata</taxon>
        <taxon>Euteleostomi</taxon>
        <taxon>Actinopterygii</taxon>
        <taxon>Neopterygii</taxon>
        <taxon>Teleostei</taxon>
        <taxon>Anguilliformes</taxon>
        <taxon>Synaphobranchidae</taxon>
        <taxon>Synaphobranchus</taxon>
    </lineage>
</organism>
<feature type="binding site" evidence="21">
    <location>
        <begin position="591"/>
        <end position="598"/>
    </location>
    <ligand>
        <name>ATP</name>
        <dbReference type="ChEBI" id="CHEBI:30616"/>
    </ligand>
</feature>
<feature type="signal peptide" evidence="27">
    <location>
        <begin position="1"/>
        <end position="27"/>
    </location>
</feature>
<dbReference type="CDD" id="cd00096">
    <property type="entry name" value="Ig"/>
    <property type="match status" value="1"/>
</dbReference>
<evidence type="ECO:0000256" key="24">
    <source>
        <dbReference type="RuleBase" id="RU000311"/>
    </source>
</evidence>
<keyword evidence="12 26" id="KW-1133">Transmembrane helix</keyword>
<dbReference type="InterPro" id="IPR001824">
    <property type="entry name" value="Tyr_kinase_rcpt_3_CS"/>
</dbReference>
<dbReference type="Pfam" id="PF07714">
    <property type="entry name" value="PK_Tyr_Ser-Thr"/>
    <property type="match status" value="1"/>
</dbReference>
<proteinExistence type="inferred from homology"/>
<dbReference type="GO" id="GO:0043235">
    <property type="term" value="C:receptor complex"/>
    <property type="evidence" value="ECO:0007669"/>
    <property type="project" value="TreeGrafter"/>
</dbReference>
<dbReference type="Pfam" id="PF07679">
    <property type="entry name" value="I-set"/>
    <property type="match status" value="1"/>
</dbReference>
<evidence type="ECO:0000256" key="25">
    <source>
        <dbReference type="SAM" id="MobiDB-lite"/>
    </source>
</evidence>
<dbReference type="GO" id="GO:0014911">
    <property type="term" value="P:positive regulation of smooth muscle cell migration"/>
    <property type="evidence" value="ECO:0007669"/>
    <property type="project" value="TreeGrafter"/>
</dbReference>
<dbReference type="Gene3D" id="2.60.40.10">
    <property type="entry name" value="Immunoglobulins"/>
    <property type="match status" value="5"/>
</dbReference>
<dbReference type="GO" id="GO:0050793">
    <property type="term" value="P:regulation of developmental process"/>
    <property type="evidence" value="ECO:0007669"/>
    <property type="project" value="UniProtKB-ARBA"/>
</dbReference>
<dbReference type="InterPro" id="IPR003598">
    <property type="entry name" value="Ig_sub2"/>
</dbReference>
<evidence type="ECO:0000256" key="27">
    <source>
        <dbReference type="SAM" id="SignalP"/>
    </source>
</evidence>
<dbReference type="GO" id="GO:0001667">
    <property type="term" value="P:ameboidal-type cell migration"/>
    <property type="evidence" value="ECO:0007669"/>
    <property type="project" value="UniProtKB-ARBA"/>
</dbReference>
<feature type="binding site" evidence="21">
    <location>
        <begin position="666"/>
        <end position="672"/>
    </location>
    <ligand>
        <name>ATP</name>
        <dbReference type="ChEBI" id="CHEBI:30616"/>
    </ligand>
</feature>
<evidence type="ECO:0000313" key="31">
    <source>
        <dbReference type="Proteomes" id="UP001152622"/>
    </source>
</evidence>
<feature type="transmembrane region" description="Helical" evidence="26">
    <location>
        <begin position="516"/>
        <end position="540"/>
    </location>
</feature>
<keyword evidence="14" id="KW-0829">Tyrosine-protein kinase</keyword>
<dbReference type="Gene3D" id="1.10.510.10">
    <property type="entry name" value="Transferase(Phosphotransferase) domain 1"/>
    <property type="match status" value="1"/>
</dbReference>
<keyword evidence="10" id="KW-0418">Kinase</keyword>
<dbReference type="InterPro" id="IPR036179">
    <property type="entry name" value="Ig-like_dom_sf"/>
</dbReference>
<dbReference type="PRINTS" id="PR01832">
    <property type="entry name" value="VEGFRECEPTOR"/>
</dbReference>
<evidence type="ECO:0000256" key="10">
    <source>
        <dbReference type="ARBA" id="ARBA00022777"/>
    </source>
</evidence>
<evidence type="ECO:0000256" key="9">
    <source>
        <dbReference type="ARBA" id="ARBA00022741"/>
    </source>
</evidence>
<evidence type="ECO:0000256" key="14">
    <source>
        <dbReference type="ARBA" id="ARBA00023137"/>
    </source>
</evidence>
<dbReference type="GO" id="GO:0060326">
    <property type="term" value="P:cell chemotaxis"/>
    <property type="evidence" value="ECO:0007669"/>
    <property type="project" value="TreeGrafter"/>
</dbReference>
<evidence type="ECO:0000256" key="23">
    <source>
        <dbReference type="PROSITE-ProRule" id="PRU10141"/>
    </source>
</evidence>
<feature type="binding site" evidence="22">
    <location>
        <position position="563"/>
    </location>
    <ligand>
        <name>Mg(2+)</name>
        <dbReference type="ChEBI" id="CHEBI:18420"/>
    </ligand>
</feature>
<dbReference type="GO" id="GO:0030182">
    <property type="term" value="P:neuron differentiation"/>
    <property type="evidence" value="ECO:0007669"/>
    <property type="project" value="UniProtKB-ARBA"/>
</dbReference>
<evidence type="ECO:0000256" key="12">
    <source>
        <dbReference type="ARBA" id="ARBA00022989"/>
    </source>
</evidence>
<evidence type="ECO:0000256" key="1">
    <source>
        <dbReference type="ARBA" id="ARBA00004251"/>
    </source>
</evidence>
<feature type="domain" description="Protein kinase" evidence="28">
    <location>
        <begin position="584"/>
        <end position="922"/>
    </location>
</feature>
<keyword evidence="7 24" id="KW-0812">Transmembrane</keyword>
<comment type="catalytic activity">
    <reaction evidence="19">
        <text>L-tyrosyl-[protein] + ATP = O-phospho-L-tyrosyl-[protein] + ADP + H(+)</text>
        <dbReference type="Rhea" id="RHEA:10596"/>
        <dbReference type="Rhea" id="RHEA-COMP:10136"/>
        <dbReference type="Rhea" id="RHEA-COMP:20101"/>
        <dbReference type="ChEBI" id="CHEBI:15378"/>
        <dbReference type="ChEBI" id="CHEBI:30616"/>
        <dbReference type="ChEBI" id="CHEBI:46858"/>
        <dbReference type="ChEBI" id="CHEBI:61978"/>
        <dbReference type="ChEBI" id="CHEBI:456216"/>
        <dbReference type="EC" id="2.7.10.1"/>
    </reaction>
</comment>
<feature type="binding site" evidence="22">
    <location>
        <position position="822"/>
    </location>
    <ligand>
        <name>Mg(2+)</name>
        <dbReference type="ChEBI" id="CHEBI:18420"/>
    </ligand>
</feature>
<dbReference type="InterPro" id="IPR017441">
    <property type="entry name" value="Protein_kinase_ATP_BS"/>
</dbReference>
<evidence type="ECO:0000256" key="13">
    <source>
        <dbReference type="ARBA" id="ARBA00023136"/>
    </source>
</evidence>
<dbReference type="InterPro" id="IPR013098">
    <property type="entry name" value="Ig_I-set"/>
</dbReference>
<evidence type="ECO:0000256" key="19">
    <source>
        <dbReference type="ARBA" id="ARBA00051243"/>
    </source>
</evidence>
<dbReference type="PROSITE" id="PS00240">
    <property type="entry name" value="RECEPTOR_TYR_KIN_III"/>
    <property type="match status" value="1"/>
</dbReference>
<evidence type="ECO:0000256" key="4">
    <source>
        <dbReference type="ARBA" id="ARBA00022475"/>
    </source>
</evidence>
<dbReference type="InterPro" id="IPR013783">
    <property type="entry name" value="Ig-like_fold"/>
</dbReference>
<dbReference type="PIRSF" id="PIRSF000615">
    <property type="entry name" value="TyrPK_CSF1-R"/>
    <property type="match status" value="1"/>
</dbReference>
<comment type="caution">
    <text evidence="30">The sequence shown here is derived from an EMBL/GenBank/DDBJ whole genome shotgun (WGS) entry which is preliminary data.</text>
</comment>
<evidence type="ECO:0000313" key="30">
    <source>
        <dbReference type="EMBL" id="KAJ8348147.1"/>
    </source>
</evidence>
<feature type="binding site" evidence="22">
    <location>
        <position position="835"/>
    </location>
    <ligand>
        <name>Mg(2+)</name>
        <dbReference type="ChEBI" id="CHEBI:18420"/>
    </ligand>
</feature>
<dbReference type="InterPro" id="IPR013151">
    <property type="entry name" value="Immunoglobulin_dom"/>
</dbReference>
<dbReference type="SMART" id="SM00219">
    <property type="entry name" value="TyrKc"/>
    <property type="match status" value="1"/>
</dbReference>
<dbReference type="InterPro" id="IPR001245">
    <property type="entry name" value="Ser-Thr/Tyr_kinase_cat_dom"/>
</dbReference>
<dbReference type="AlphaFoldDB" id="A0A9Q1EZL1"/>
<dbReference type="InterPro" id="IPR000719">
    <property type="entry name" value="Prot_kinase_dom"/>
</dbReference>
<dbReference type="OrthoDB" id="9936425at2759"/>
<dbReference type="Proteomes" id="UP001152622">
    <property type="component" value="Chromosome 10"/>
</dbReference>
<dbReference type="SUPFAM" id="SSF56112">
    <property type="entry name" value="Protein kinase-like (PK-like)"/>
    <property type="match status" value="1"/>
</dbReference>
<evidence type="ECO:0000256" key="7">
    <source>
        <dbReference type="ARBA" id="ARBA00022692"/>
    </source>
</evidence>
<dbReference type="Pfam" id="PF00047">
    <property type="entry name" value="ig"/>
    <property type="match status" value="1"/>
</dbReference>
<keyword evidence="8" id="KW-0677">Repeat</keyword>
<dbReference type="InterPro" id="IPR008266">
    <property type="entry name" value="Tyr_kinase_AS"/>
</dbReference>
<keyword evidence="22" id="KW-0479">Metal-binding</keyword>
<feature type="binding site" evidence="21 23">
    <location>
        <position position="618"/>
    </location>
    <ligand>
        <name>ATP</name>
        <dbReference type="ChEBI" id="CHEBI:30616"/>
    </ligand>
</feature>
<dbReference type="GO" id="GO:0001525">
    <property type="term" value="P:angiogenesis"/>
    <property type="evidence" value="ECO:0007669"/>
    <property type="project" value="TreeGrafter"/>
</dbReference>
<dbReference type="GO" id="GO:0048407">
    <property type="term" value="F:platelet-derived growth factor binding"/>
    <property type="evidence" value="ECO:0007669"/>
    <property type="project" value="TreeGrafter"/>
</dbReference>
<keyword evidence="16 24" id="KW-0675">Receptor</keyword>
<evidence type="ECO:0000259" key="28">
    <source>
        <dbReference type="PROSITE" id="PS50011"/>
    </source>
</evidence>
<keyword evidence="13 26" id="KW-0472">Membrane</keyword>
<dbReference type="InterPro" id="IPR020635">
    <property type="entry name" value="Tyr_kinase_cat_dom"/>
</dbReference>
<dbReference type="GO" id="GO:0005019">
    <property type="term" value="F:platelet-derived growth factor beta-receptor activity"/>
    <property type="evidence" value="ECO:0007669"/>
    <property type="project" value="TreeGrafter"/>
</dbReference>
<evidence type="ECO:0000256" key="2">
    <source>
        <dbReference type="ARBA" id="ARBA00011902"/>
    </source>
</evidence>
<dbReference type="GO" id="GO:0005524">
    <property type="term" value="F:ATP binding"/>
    <property type="evidence" value="ECO:0007669"/>
    <property type="project" value="UniProtKB-UniRule"/>
</dbReference>
<comment type="subcellular location">
    <subcellularLocation>
        <location evidence="1">Cell membrane</location>
        <topology evidence="1">Single-pass type I membrane protein</topology>
    </subcellularLocation>
    <subcellularLocation>
        <location evidence="24">Membrane</location>
        <topology evidence="24">Single-pass type I membrane protein</topology>
    </subcellularLocation>
</comment>
<comment type="similarity">
    <text evidence="24">Belongs to the protein kinase superfamily. Tyr protein kinase family. CSF-1/PDGF receptor subfamily.</text>
</comment>
<dbReference type="FunFam" id="2.60.40.10:FF:000572">
    <property type="entry name" value="Platelet-derived growth factor receptor beta"/>
    <property type="match status" value="1"/>
</dbReference>
<keyword evidence="4" id="KW-1003">Cell membrane</keyword>
<feature type="compositionally biased region" description="Polar residues" evidence="25">
    <location>
        <begin position="699"/>
        <end position="719"/>
    </location>
</feature>
<evidence type="ECO:0000256" key="22">
    <source>
        <dbReference type="PIRSR" id="PIRSR000615-3"/>
    </source>
</evidence>
<feature type="domain" description="Ig-like" evidence="29">
    <location>
        <begin position="32"/>
        <end position="106"/>
    </location>
</feature>
<keyword evidence="6" id="KW-0808">Transferase</keyword>
<protein>
    <recommendedName>
        <fullName evidence="2">receptor protein-tyrosine kinase</fullName>
        <ecNumber evidence="2">2.7.10.1</ecNumber>
    </recommendedName>
</protein>
<evidence type="ECO:0000259" key="29">
    <source>
        <dbReference type="PROSITE" id="PS50835"/>
    </source>
</evidence>
<keyword evidence="18 24" id="KW-0393">Immunoglobulin domain</keyword>
<evidence type="ECO:0000256" key="20">
    <source>
        <dbReference type="PIRSR" id="PIRSR000615-1"/>
    </source>
</evidence>
<dbReference type="InterPro" id="IPR050122">
    <property type="entry name" value="RTK"/>
</dbReference>
<dbReference type="EC" id="2.7.10.1" evidence="2"/>
<dbReference type="PROSITE" id="PS00109">
    <property type="entry name" value="PROTEIN_KINASE_TYR"/>
    <property type="match status" value="1"/>
</dbReference>
<dbReference type="PROSITE" id="PS00107">
    <property type="entry name" value="PROTEIN_KINASE_ATP"/>
    <property type="match status" value="1"/>
</dbReference>
<evidence type="ECO:0000256" key="8">
    <source>
        <dbReference type="ARBA" id="ARBA00022737"/>
    </source>
</evidence>
<dbReference type="InterPro" id="IPR011009">
    <property type="entry name" value="Kinase-like_dom_sf"/>
</dbReference>
<keyword evidence="5" id="KW-0597">Phosphoprotein</keyword>
<dbReference type="GO" id="GO:0005886">
    <property type="term" value="C:plasma membrane"/>
    <property type="evidence" value="ECO:0007669"/>
    <property type="project" value="UniProtKB-SubCell"/>
</dbReference>
<evidence type="ECO:0000256" key="18">
    <source>
        <dbReference type="ARBA" id="ARBA00023319"/>
    </source>
</evidence>
<dbReference type="GO" id="GO:0048468">
    <property type="term" value="P:cell development"/>
    <property type="evidence" value="ECO:0007669"/>
    <property type="project" value="UniProtKB-ARBA"/>
</dbReference>
<feature type="binding site" evidence="21">
    <location>
        <position position="821"/>
    </location>
    <ligand>
        <name>ATP</name>
        <dbReference type="ChEBI" id="CHEBI:30616"/>
    </ligand>
</feature>
<keyword evidence="15" id="KW-1015">Disulfide bond</keyword>
<feature type="region of interest" description="Disordered" evidence="25">
    <location>
        <begin position="695"/>
        <end position="725"/>
    </location>
</feature>
<feature type="domain" description="Ig-like" evidence="29">
    <location>
        <begin position="198"/>
        <end position="294"/>
    </location>
</feature>
<dbReference type="Gene3D" id="3.30.200.20">
    <property type="entry name" value="Phosphorylase Kinase, domain 1"/>
    <property type="match status" value="1"/>
</dbReference>
<dbReference type="InterPro" id="IPR007110">
    <property type="entry name" value="Ig-like_dom"/>
</dbReference>
<dbReference type="FunFam" id="3.30.200.20:FF:000025">
    <property type="entry name" value="Platelet-derived growth factor receptor alpha"/>
    <property type="match status" value="1"/>
</dbReference>
<keyword evidence="11 21" id="KW-0067">ATP-binding</keyword>
<keyword evidence="9 21" id="KW-0547">Nucleotide-binding</keyword>
<gene>
    <name evidence="30" type="ORF">SKAU_G00267360</name>
</gene>
<dbReference type="PANTHER" id="PTHR24416">
    <property type="entry name" value="TYROSINE-PROTEIN KINASE RECEPTOR"/>
    <property type="match status" value="1"/>
</dbReference>
<dbReference type="SUPFAM" id="SSF48726">
    <property type="entry name" value="Immunoglobulin"/>
    <property type="match status" value="3"/>
</dbReference>
<evidence type="ECO:0000256" key="11">
    <source>
        <dbReference type="ARBA" id="ARBA00022840"/>
    </source>
</evidence>
<keyword evidence="31" id="KW-1185">Reference proteome</keyword>
<dbReference type="EMBL" id="JAINUF010000010">
    <property type="protein sequence ID" value="KAJ8348147.1"/>
    <property type="molecule type" value="Genomic_DNA"/>
</dbReference>
<keyword evidence="27" id="KW-0732">Signal</keyword>
<evidence type="ECO:0000256" key="15">
    <source>
        <dbReference type="ARBA" id="ARBA00023157"/>
    </source>
</evidence>
<dbReference type="SMART" id="SM00408">
    <property type="entry name" value="IGc2"/>
    <property type="match status" value="3"/>
</dbReference>